<dbReference type="GO" id="GO:0006635">
    <property type="term" value="P:fatty acid beta-oxidation"/>
    <property type="evidence" value="ECO:0007669"/>
    <property type="project" value="TreeGrafter"/>
</dbReference>
<dbReference type="PROSITE" id="PS00166">
    <property type="entry name" value="ENOYL_COA_HYDRATASE"/>
    <property type="match status" value="1"/>
</dbReference>
<comment type="pathway">
    <text evidence="2">Siderophore biosynthesis.</text>
</comment>
<dbReference type="Proteomes" id="UP000738349">
    <property type="component" value="Unassembled WGS sequence"/>
</dbReference>
<dbReference type="AlphaFoldDB" id="A0A9P9DVV9"/>
<evidence type="ECO:0000313" key="9">
    <source>
        <dbReference type="Proteomes" id="UP000738349"/>
    </source>
</evidence>
<dbReference type="InterPro" id="IPR018376">
    <property type="entry name" value="Enoyl-CoA_hyd/isom_CS"/>
</dbReference>
<evidence type="ECO:0000256" key="5">
    <source>
        <dbReference type="ARBA" id="ARBA00023235"/>
    </source>
</evidence>
<dbReference type="EMBL" id="JAGMUV010000020">
    <property type="protein sequence ID" value="KAH7125999.1"/>
    <property type="molecule type" value="Genomic_DNA"/>
</dbReference>
<dbReference type="PANTHER" id="PTHR11941:SF158">
    <property type="entry name" value="ENOYL-COA HYDRATASE (AFU_ORTHOLOGUE AFUA_2G10650)"/>
    <property type="match status" value="1"/>
</dbReference>
<dbReference type="Gene3D" id="1.10.12.10">
    <property type="entry name" value="Lyase 2-enoyl-coa Hydratase, Chain A, domain 2"/>
    <property type="match status" value="1"/>
</dbReference>
<dbReference type="Gene3D" id="3.90.226.10">
    <property type="entry name" value="2-enoyl-CoA Hydratase, Chain A, domain 1"/>
    <property type="match status" value="1"/>
</dbReference>
<evidence type="ECO:0000256" key="1">
    <source>
        <dbReference type="ARBA" id="ARBA00004275"/>
    </source>
</evidence>
<dbReference type="PANTHER" id="PTHR11941">
    <property type="entry name" value="ENOYL-COA HYDRATASE-RELATED"/>
    <property type="match status" value="1"/>
</dbReference>
<evidence type="ECO:0000256" key="6">
    <source>
        <dbReference type="ARBA" id="ARBA00023239"/>
    </source>
</evidence>
<dbReference type="GO" id="GO:0005777">
    <property type="term" value="C:peroxisome"/>
    <property type="evidence" value="ECO:0007669"/>
    <property type="project" value="UniProtKB-SubCell"/>
</dbReference>
<name>A0A9P9DVV9_9HYPO</name>
<dbReference type="CDD" id="cd06558">
    <property type="entry name" value="crotonase-like"/>
    <property type="match status" value="1"/>
</dbReference>
<dbReference type="OrthoDB" id="2139957at2759"/>
<dbReference type="GO" id="GO:0016853">
    <property type="term" value="F:isomerase activity"/>
    <property type="evidence" value="ECO:0007669"/>
    <property type="project" value="UniProtKB-KW"/>
</dbReference>
<keyword evidence="9" id="KW-1185">Reference proteome</keyword>
<comment type="caution">
    <text evidence="8">The sequence shown here is derived from an EMBL/GenBank/DDBJ whole genome shotgun (WGS) entry which is preliminary data.</text>
</comment>
<evidence type="ECO:0000256" key="4">
    <source>
        <dbReference type="ARBA" id="ARBA00023140"/>
    </source>
</evidence>
<sequence length="277" mass="29960">MSTTTTNLTIPKARDIVISIPKPGIVVVTLNRPSRLNAIPAWQHPELEKIFRWYDMEPSLRCAVLTGAGRAFCAGADLKEWNDRASNSDSRTPPRWETAGFGALSNRIGKKPVIAAVNGICLGGGMEMIVNCDIVVAAKGAKFGLPEVKRGVVALAGSLPRVMRILGKQRASELVLLGQTYSSHEMKSWGLVNFVVDESSVVAEAVRLAEMIASNSPDSVITSREGLRLGWEPMGPALATEIIGKGIYGRMDGTENMKEGLSSFVEKRAPVWKDSKL</sequence>
<dbReference type="InterPro" id="IPR029045">
    <property type="entry name" value="ClpP/crotonase-like_dom_sf"/>
</dbReference>
<dbReference type="InterPro" id="IPR014748">
    <property type="entry name" value="Enoyl-CoA_hydra_C"/>
</dbReference>
<proteinExistence type="inferred from homology"/>
<dbReference type="SUPFAM" id="SSF52096">
    <property type="entry name" value="ClpP/crotonase"/>
    <property type="match status" value="1"/>
</dbReference>
<dbReference type="GO" id="GO:0005739">
    <property type="term" value="C:mitochondrion"/>
    <property type="evidence" value="ECO:0007669"/>
    <property type="project" value="TreeGrafter"/>
</dbReference>
<keyword evidence="6" id="KW-0456">Lyase</keyword>
<accession>A0A9P9DVV9</accession>
<evidence type="ECO:0000256" key="7">
    <source>
        <dbReference type="RuleBase" id="RU003707"/>
    </source>
</evidence>
<dbReference type="Pfam" id="PF00378">
    <property type="entry name" value="ECH_1"/>
    <property type="match status" value="1"/>
</dbReference>
<evidence type="ECO:0000256" key="2">
    <source>
        <dbReference type="ARBA" id="ARBA00004924"/>
    </source>
</evidence>
<evidence type="ECO:0000313" key="8">
    <source>
        <dbReference type="EMBL" id="KAH7125999.1"/>
    </source>
</evidence>
<dbReference type="InterPro" id="IPR001753">
    <property type="entry name" value="Enoyl-CoA_hydra/iso"/>
</dbReference>
<keyword evidence="4" id="KW-0576">Peroxisome</keyword>
<keyword evidence="5" id="KW-0413">Isomerase</keyword>
<comment type="subcellular location">
    <subcellularLocation>
        <location evidence="1">Peroxisome</location>
    </subcellularLocation>
</comment>
<protein>
    <submittedName>
        <fullName evidence="8">Enoyl-hydratase</fullName>
    </submittedName>
</protein>
<gene>
    <name evidence="8" type="ORF">EDB81DRAFT_663779</name>
</gene>
<dbReference type="GO" id="GO:0016829">
    <property type="term" value="F:lyase activity"/>
    <property type="evidence" value="ECO:0007669"/>
    <property type="project" value="UniProtKB-KW"/>
</dbReference>
<dbReference type="FunFam" id="3.90.226.10:FF:000074">
    <property type="entry name" value="Enoyl-CoA hydratase (AFU_orthologue AFUA_2G10650)"/>
    <property type="match status" value="1"/>
</dbReference>
<comment type="similarity">
    <text evidence="3 7">Belongs to the enoyl-CoA hydratase/isomerase family.</text>
</comment>
<organism evidence="8 9">
    <name type="scientific">Dactylonectria macrodidyma</name>
    <dbReference type="NCBI Taxonomy" id="307937"/>
    <lineage>
        <taxon>Eukaryota</taxon>
        <taxon>Fungi</taxon>
        <taxon>Dikarya</taxon>
        <taxon>Ascomycota</taxon>
        <taxon>Pezizomycotina</taxon>
        <taxon>Sordariomycetes</taxon>
        <taxon>Hypocreomycetidae</taxon>
        <taxon>Hypocreales</taxon>
        <taxon>Nectriaceae</taxon>
        <taxon>Dactylonectria</taxon>
    </lineage>
</organism>
<evidence type="ECO:0000256" key="3">
    <source>
        <dbReference type="ARBA" id="ARBA00005254"/>
    </source>
</evidence>
<reference evidence="8" key="1">
    <citation type="journal article" date="2021" name="Nat. Commun.">
        <title>Genetic determinants of endophytism in the Arabidopsis root mycobiome.</title>
        <authorList>
            <person name="Mesny F."/>
            <person name="Miyauchi S."/>
            <person name="Thiergart T."/>
            <person name="Pickel B."/>
            <person name="Atanasova L."/>
            <person name="Karlsson M."/>
            <person name="Huettel B."/>
            <person name="Barry K.W."/>
            <person name="Haridas S."/>
            <person name="Chen C."/>
            <person name="Bauer D."/>
            <person name="Andreopoulos W."/>
            <person name="Pangilinan J."/>
            <person name="LaButti K."/>
            <person name="Riley R."/>
            <person name="Lipzen A."/>
            <person name="Clum A."/>
            <person name="Drula E."/>
            <person name="Henrissat B."/>
            <person name="Kohler A."/>
            <person name="Grigoriev I.V."/>
            <person name="Martin F.M."/>
            <person name="Hacquard S."/>
        </authorList>
    </citation>
    <scope>NUCLEOTIDE SEQUENCE</scope>
    <source>
        <strain evidence="8">MPI-CAGE-AT-0147</strain>
    </source>
</reference>